<reference evidence="2" key="1">
    <citation type="journal article" date="2015" name="BMC Genomics">
        <title>Comparative genomics of Fructobacillus spp. and Leuconostoc spp. reveals niche-specific evolution of Fructobacillus spp.</title>
        <authorList>
            <person name="Endo A."/>
            <person name="Tanizawa Y."/>
            <person name="Tanaka N."/>
            <person name="Maeno S."/>
            <person name="Kumar H."/>
            <person name="Shiwa Y."/>
            <person name="Okada S."/>
            <person name="Yoshikawa H."/>
            <person name="Dicks L."/>
            <person name="Nakagawa J."/>
            <person name="Arita M."/>
        </authorList>
    </citation>
    <scope>NUCLEOTIDE SEQUENCE [LARGE SCALE GENOMIC DNA]</scope>
    <source>
        <strain evidence="2">F214-1</strain>
    </source>
</reference>
<proteinExistence type="predicted"/>
<feature type="compositionally biased region" description="Polar residues" evidence="1">
    <location>
        <begin position="27"/>
        <end position="36"/>
    </location>
</feature>
<dbReference type="Proteomes" id="UP000064514">
    <property type="component" value="Unassembled WGS sequence"/>
</dbReference>
<dbReference type="AlphaFoldDB" id="A0A3F3GWI9"/>
<dbReference type="RefSeq" id="WP_059393139.1">
    <property type="nucleotide sequence ID" value="NZ_DF968078.1"/>
</dbReference>
<dbReference type="STRING" id="709323.GCA_001047135_00160"/>
<dbReference type="EMBL" id="DF968078">
    <property type="protein sequence ID" value="GAP03615.1"/>
    <property type="molecule type" value="Genomic_DNA"/>
</dbReference>
<gene>
    <name evidence="2" type="ORF">FTRO_0011600</name>
</gene>
<evidence type="ECO:0000256" key="1">
    <source>
        <dbReference type="SAM" id="MobiDB-lite"/>
    </source>
</evidence>
<feature type="region of interest" description="Disordered" evidence="1">
    <location>
        <begin position="1"/>
        <end position="84"/>
    </location>
</feature>
<protein>
    <submittedName>
        <fullName evidence="2">Uncharacterized protein</fullName>
    </submittedName>
</protein>
<organism evidence="2">
    <name type="scientific">Fructobacillus tropaeoli</name>
    <dbReference type="NCBI Taxonomy" id="709323"/>
    <lineage>
        <taxon>Bacteria</taxon>
        <taxon>Bacillati</taxon>
        <taxon>Bacillota</taxon>
        <taxon>Bacilli</taxon>
        <taxon>Lactobacillales</taxon>
        <taxon>Lactobacillaceae</taxon>
        <taxon>Fructobacillus</taxon>
    </lineage>
</organism>
<accession>A0A3F3GWI9</accession>
<sequence length="242" mass="25757">MKTTETIAEPIVSPTNSAALPVDSDTRSGVQPSTNSEVEEKTAVPANSSTQLNTDKEKAVTPVAPSVEPKADKKETAVPVTPSIESNIDKKEAAVLVAPSAESKIDKKKTAVPANQTSASNVDDKQVATPVKISDNKLAQPVVWQAEITKSNVGAQELLTHLSENSSATAKDSQIQQKQETTINQNGTGQHHQNGDNLISALPKTDYGHTKNQTSVKATILTTWLIVLTGLGLIKKKYDDID</sequence>
<name>A0A3F3GWI9_9LACO</name>
<evidence type="ECO:0000313" key="2">
    <source>
        <dbReference type="EMBL" id="GAP03615.1"/>
    </source>
</evidence>